<evidence type="ECO:0000313" key="7">
    <source>
        <dbReference type="Proteomes" id="UP001162060"/>
    </source>
</evidence>
<dbReference type="AlphaFoldDB" id="A0AAV1U838"/>
<organism evidence="6 7">
    <name type="scientific">Peronospora matthiolae</name>
    <dbReference type="NCBI Taxonomy" id="2874970"/>
    <lineage>
        <taxon>Eukaryota</taxon>
        <taxon>Sar</taxon>
        <taxon>Stramenopiles</taxon>
        <taxon>Oomycota</taxon>
        <taxon>Peronosporomycetes</taxon>
        <taxon>Peronosporales</taxon>
        <taxon>Peronosporaceae</taxon>
        <taxon>Peronospora</taxon>
    </lineage>
</organism>
<comment type="subcellular location">
    <subcellularLocation>
        <location evidence="1 4">Secreted</location>
    </subcellularLocation>
</comment>
<feature type="compositionally biased region" description="Basic residues" evidence="5">
    <location>
        <begin position="137"/>
        <end position="151"/>
    </location>
</feature>
<evidence type="ECO:0000256" key="2">
    <source>
        <dbReference type="ARBA" id="ARBA00010400"/>
    </source>
</evidence>
<evidence type="ECO:0000256" key="5">
    <source>
        <dbReference type="SAM" id="MobiDB-lite"/>
    </source>
</evidence>
<keyword evidence="4" id="KW-0732">Signal</keyword>
<keyword evidence="3 4" id="KW-0964">Secreted</keyword>
<feature type="region of interest" description="Disordered" evidence="5">
    <location>
        <begin position="130"/>
        <end position="151"/>
    </location>
</feature>
<comment type="function">
    <text evidence="4">Effector that suppresses plant defense responses during pathogen infection.</text>
</comment>
<gene>
    <name evidence="6" type="ORF">PM001_LOCUS14653</name>
</gene>
<evidence type="ECO:0000256" key="3">
    <source>
        <dbReference type="ARBA" id="ARBA00022525"/>
    </source>
</evidence>
<comment type="domain">
    <text evidence="4">The RxLR-dEER motif acts to carry the protein into the host cell cytoplasm through binding to cell surface phosphatidylinositol-3-phosphate.</text>
</comment>
<comment type="caution">
    <text evidence="6">The sequence shown here is derived from an EMBL/GenBank/DDBJ whole genome shotgun (WGS) entry which is preliminary data.</text>
</comment>
<evidence type="ECO:0000313" key="6">
    <source>
        <dbReference type="EMBL" id="CAK7929503.1"/>
    </source>
</evidence>
<dbReference type="EMBL" id="CAKLBY020000153">
    <property type="protein sequence ID" value="CAK7929503.1"/>
    <property type="molecule type" value="Genomic_DNA"/>
</dbReference>
<dbReference type="Proteomes" id="UP001162060">
    <property type="component" value="Unassembled WGS sequence"/>
</dbReference>
<reference evidence="6" key="1">
    <citation type="submission" date="2024-01" db="EMBL/GenBank/DDBJ databases">
        <authorList>
            <person name="Webb A."/>
        </authorList>
    </citation>
    <scope>NUCLEOTIDE SEQUENCE</scope>
    <source>
        <strain evidence="6">Pm1</strain>
    </source>
</reference>
<dbReference type="InterPro" id="IPR031825">
    <property type="entry name" value="RXLR"/>
</dbReference>
<comment type="similarity">
    <text evidence="2 4">Belongs to the RxLR effector family.</text>
</comment>
<evidence type="ECO:0000256" key="1">
    <source>
        <dbReference type="ARBA" id="ARBA00004613"/>
    </source>
</evidence>
<sequence>MIKFFLLFALVLAVSTGNRALPAPSDKKLTKLTTPSLDQVSQSELDDKRMLRVTDVTSAATGETRRLLMNKSKKKRNIFSRLKTRFKKWKPVRKYVEYKKRIKVAIKLIKWFVALRRMIEKWIQWFAEKFGGAPPPKQKKSWLSRKRSAEK</sequence>
<feature type="signal peptide" evidence="4">
    <location>
        <begin position="1"/>
        <end position="20"/>
    </location>
</feature>
<proteinExistence type="inferred from homology"/>
<dbReference type="Pfam" id="PF16810">
    <property type="entry name" value="RXLR"/>
    <property type="match status" value="1"/>
</dbReference>
<name>A0AAV1U838_9STRA</name>
<evidence type="ECO:0000256" key="4">
    <source>
        <dbReference type="RuleBase" id="RU367124"/>
    </source>
</evidence>
<protein>
    <recommendedName>
        <fullName evidence="4">RxLR effector protein</fullName>
    </recommendedName>
</protein>
<feature type="chain" id="PRO_5043807937" description="RxLR effector protein" evidence="4">
    <location>
        <begin position="21"/>
        <end position="151"/>
    </location>
</feature>
<accession>A0AAV1U838</accession>